<dbReference type="Proteomes" id="UP000590647">
    <property type="component" value="Unassembled WGS sequence"/>
</dbReference>
<proteinExistence type="predicted"/>
<evidence type="ECO:0000313" key="1">
    <source>
        <dbReference type="EMBL" id="MBB5792870.1"/>
    </source>
</evidence>
<accession>A0A7W9GZH1</accession>
<sequence length="49" mass="5057">MASLLALYLKAAAEELHGEEALEGLRMIPGPAGCGGRCLAPEEVRPPAP</sequence>
<dbReference type="RefSeq" id="WP_184980736.1">
    <property type="nucleotide sequence ID" value="NZ_JACHNE010000001.1"/>
</dbReference>
<dbReference type="EMBL" id="JACHNE010000001">
    <property type="protein sequence ID" value="MBB5792870.1"/>
    <property type="molecule type" value="Genomic_DNA"/>
</dbReference>
<name>A0A7W9GZH1_9ACTN</name>
<dbReference type="AlphaFoldDB" id="A0A7W9GZH1"/>
<protein>
    <submittedName>
        <fullName evidence="1">Uncharacterized protein</fullName>
    </submittedName>
</protein>
<comment type="caution">
    <text evidence="1">The sequence shown here is derived from an EMBL/GenBank/DDBJ whole genome shotgun (WGS) entry which is preliminary data.</text>
</comment>
<evidence type="ECO:0000313" key="2">
    <source>
        <dbReference type="Proteomes" id="UP000590647"/>
    </source>
</evidence>
<gene>
    <name evidence="1" type="ORF">HDA41_000834</name>
</gene>
<reference evidence="1 2" key="1">
    <citation type="submission" date="2020-08" db="EMBL/GenBank/DDBJ databases">
        <title>Sequencing the genomes of 1000 actinobacteria strains.</title>
        <authorList>
            <person name="Klenk H.-P."/>
        </authorList>
    </citation>
    <scope>NUCLEOTIDE SEQUENCE [LARGE SCALE GENOMIC DNA]</scope>
    <source>
        <strain evidence="1 2">DSM 40084</strain>
    </source>
</reference>
<organism evidence="1 2">
    <name type="scientific">Streptomyces caelestis</name>
    <dbReference type="NCBI Taxonomy" id="36816"/>
    <lineage>
        <taxon>Bacteria</taxon>
        <taxon>Bacillati</taxon>
        <taxon>Actinomycetota</taxon>
        <taxon>Actinomycetes</taxon>
        <taxon>Kitasatosporales</taxon>
        <taxon>Streptomycetaceae</taxon>
        <taxon>Streptomyces</taxon>
    </lineage>
</organism>
<keyword evidence="2" id="KW-1185">Reference proteome</keyword>